<feature type="transmembrane region" description="Helical" evidence="6">
    <location>
        <begin position="41"/>
        <end position="61"/>
    </location>
</feature>
<dbReference type="RefSeq" id="WP_369331578.1">
    <property type="nucleotide sequence ID" value="NZ_JAULBC010000008.1"/>
</dbReference>
<dbReference type="PANTHER" id="PTHR36115">
    <property type="entry name" value="PROLINE-RICH ANTIGEN HOMOLOG-RELATED"/>
    <property type="match status" value="1"/>
</dbReference>
<feature type="transmembrane region" description="Helical" evidence="6">
    <location>
        <begin position="12"/>
        <end position="29"/>
    </location>
</feature>
<feature type="domain" description="RDD" evidence="7">
    <location>
        <begin position="10"/>
        <end position="161"/>
    </location>
</feature>
<organism evidence="8 9">
    <name type="scientific">Danxiaibacter flavus</name>
    <dbReference type="NCBI Taxonomy" id="3049108"/>
    <lineage>
        <taxon>Bacteria</taxon>
        <taxon>Pseudomonadati</taxon>
        <taxon>Bacteroidota</taxon>
        <taxon>Chitinophagia</taxon>
        <taxon>Chitinophagales</taxon>
        <taxon>Chitinophagaceae</taxon>
        <taxon>Danxiaibacter</taxon>
    </lineage>
</organism>
<dbReference type="InterPro" id="IPR051791">
    <property type="entry name" value="Pra-immunoreactive"/>
</dbReference>
<accession>A0ABV3ZM58</accession>
<reference evidence="8 9" key="1">
    <citation type="submission" date="2023-07" db="EMBL/GenBank/DDBJ databases">
        <authorList>
            <person name="Lian W.-H."/>
        </authorList>
    </citation>
    <scope>NUCLEOTIDE SEQUENCE [LARGE SCALE GENOMIC DNA]</scope>
    <source>
        <strain evidence="8 9">SYSU DXS3180</strain>
    </source>
</reference>
<dbReference type="InterPro" id="IPR010432">
    <property type="entry name" value="RDD"/>
</dbReference>
<feature type="transmembrane region" description="Helical" evidence="6">
    <location>
        <begin position="98"/>
        <end position="118"/>
    </location>
</feature>
<evidence type="ECO:0000256" key="2">
    <source>
        <dbReference type="ARBA" id="ARBA00022475"/>
    </source>
</evidence>
<feature type="transmembrane region" description="Helical" evidence="6">
    <location>
        <begin position="130"/>
        <end position="148"/>
    </location>
</feature>
<comment type="subcellular location">
    <subcellularLocation>
        <location evidence="1">Cell membrane</location>
        <topology evidence="1">Multi-pass membrane protein</topology>
    </subcellularLocation>
</comment>
<proteinExistence type="predicted"/>
<evidence type="ECO:0000313" key="8">
    <source>
        <dbReference type="EMBL" id="MEX6690166.1"/>
    </source>
</evidence>
<evidence type="ECO:0000256" key="5">
    <source>
        <dbReference type="ARBA" id="ARBA00023136"/>
    </source>
</evidence>
<keyword evidence="9" id="KW-1185">Reference proteome</keyword>
<evidence type="ECO:0000256" key="6">
    <source>
        <dbReference type="SAM" id="Phobius"/>
    </source>
</evidence>
<keyword evidence="4 6" id="KW-1133">Transmembrane helix</keyword>
<evidence type="ECO:0000313" key="9">
    <source>
        <dbReference type="Proteomes" id="UP001560573"/>
    </source>
</evidence>
<name>A0ABV3ZM58_9BACT</name>
<gene>
    <name evidence="8" type="ORF">QTN47_21835</name>
</gene>
<keyword evidence="5 6" id="KW-0472">Membrane</keyword>
<protein>
    <submittedName>
        <fullName evidence="8">RDD family protein</fullName>
    </submittedName>
</protein>
<evidence type="ECO:0000259" key="7">
    <source>
        <dbReference type="Pfam" id="PF06271"/>
    </source>
</evidence>
<evidence type="ECO:0000256" key="1">
    <source>
        <dbReference type="ARBA" id="ARBA00004651"/>
    </source>
</evidence>
<dbReference type="Pfam" id="PF06271">
    <property type="entry name" value="RDD"/>
    <property type="match status" value="1"/>
</dbReference>
<dbReference type="Proteomes" id="UP001560573">
    <property type="component" value="Unassembled WGS sequence"/>
</dbReference>
<keyword evidence="2" id="KW-1003">Cell membrane</keyword>
<evidence type="ECO:0000256" key="3">
    <source>
        <dbReference type="ARBA" id="ARBA00022692"/>
    </source>
</evidence>
<sequence length="168" mass="19670">MDTERYRTGSKRFWAAVVDGIVFMPILLVDRYLITSATNKFVLLTWQTFSIFIPVFYSIIAHYKYGQTVGKWVTGVKVLDVTETRNISLQQSFLRESVYLLVELTGFLYYVVSLLRSGEFQYRYIETNDFASNFVFVWTLLELITMLTNSKRRAVHDFIAKSVVVRKE</sequence>
<comment type="caution">
    <text evidence="8">The sequence shown here is derived from an EMBL/GenBank/DDBJ whole genome shotgun (WGS) entry which is preliminary data.</text>
</comment>
<dbReference type="EMBL" id="JAULBC010000008">
    <property type="protein sequence ID" value="MEX6690166.1"/>
    <property type="molecule type" value="Genomic_DNA"/>
</dbReference>
<keyword evidence="3 6" id="KW-0812">Transmembrane</keyword>
<evidence type="ECO:0000256" key="4">
    <source>
        <dbReference type="ARBA" id="ARBA00022989"/>
    </source>
</evidence>